<sequence length="238" mass="25132">MQPLTRRNKDEHPAVLDPDRTIVLGDVTVSRDAVIGPEVRLGPDAVVRGAVISGRCVVYNCELGRCAVGPKTTVTGDVGDGVTIHSGTILGQLRVSGEIEPPEVGEGAFLGPGVSVLPGTVIGPESVVMPDSVVTERVPRRGVVSGNPAMPTGMVVDAETLILEFDGKRLLLEGKRGTAFDVRLSDGELEITEESPDNFGAVLEKDVVKVVRMGHAIPLPAERPFSIPLHVLEVRTKG</sequence>
<organism evidence="1 2">
    <name type="scientific">Methanopyrus kandleri</name>
    <dbReference type="NCBI Taxonomy" id="2320"/>
    <lineage>
        <taxon>Archaea</taxon>
        <taxon>Methanobacteriati</taxon>
        <taxon>Methanobacteriota</taxon>
        <taxon>Methanomada group</taxon>
        <taxon>Methanopyri</taxon>
        <taxon>Methanopyrales</taxon>
        <taxon>Methanopyraceae</taxon>
        <taxon>Methanopyrus</taxon>
    </lineage>
</organism>
<dbReference type="RefSeq" id="WP_011019242.1">
    <property type="nucleotide sequence ID" value="NZ_DUJS01000002.1"/>
</dbReference>
<evidence type="ECO:0000313" key="2">
    <source>
        <dbReference type="Proteomes" id="UP000619545"/>
    </source>
</evidence>
<dbReference type="Proteomes" id="UP000619545">
    <property type="component" value="Unassembled WGS sequence"/>
</dbReference>
<gene>
    <name evidence="1" type="ORF">HA336_01530</name>
</gene>
<reference evidence="1" key="1">
    <citation type="journal article" date="2020" name="bioRxiv">
        <title>A rank-normalized archaeal taxonomy based on genome phylogeny resolves widespread incomplete and uneven classifications.</title>
        <authorList>
            <person name="Rinke C."/>
            <person name="Chuvochina M."/>
            <person name="Mussig A.J."/>
            <person name="Chaumeil P.-A."/>
            <person name="Waite D.W."/>
            <person name="Whitman W.B."/>
            <person name="Parks D.H."/>
            <person name="Hugenholtz P."/>
        </authorList>
    </citation>
    <scope>NUCLEOTIDE SEQUENCE</scope>
    <source>
        <strain evidence="1">UBA8853</strain>
    </source>
</reference>
<dbReference type="AlphaFoldDB" id="A0A832TGW0"/>
<comment type="caution">
    <text evidence="1">The sequence shown here is derived from an EMBL/GenBank/DDBJ whole genome shotgun (WGS) entry which is preliminary data.</text>
</comment>
<proteinExistence type="predicted"/>
<dbReference type="SUPFAM" id="SSF51161">
    <property type="entry name" value="Trimeric LpxA-like enzymes"/>
    <property type="match status" value="1"/>
</dbReference>
<dbReference type="Gene3D" id="2.160.10.10">
    <property type="entry name" value="Hexapeptide repeat proteins"/>
    <property type="match status" value="1"/>
</dbReference>
<dbReference type="EMBL" id="DUJS01000002">
    <property type="protein sequence ID" value="HII69898.1"/>
    <property type="molecule type" value="Genomic_DNA"/>
</dbReference>
<protein>
    <recommendedName>
        <fullName evidence="3">Acetyltransferase</fullName>
    </recommendedName>
</protein>
<dbReference type="GeneID" id="1476975"/>
<dbReference type="InterPro" id="IPR011004">
    <property type="entry name" value="Trimer_LpxA-like_sf"/>
</dbReference>
<name>A0A832TGW0_9EURY</name>
<evidence type="ECO:0000313" key="1">
    <source>
        <dbReference type="EMBL" id="HII69898.1"/>
    </source>
</evidence>
<evidence type="ECO:0008006" key="3">
    <source>
        <dbReference type="Google" id="ProtNLM"/>
    </source>
</evidence>
<accession>A0A832TGW0</accession>